<evidence type="ECO:0000256" key="1">
    <source>
        <dbReference type="ARBA" id="ARBA00023015"/>
    </source>
</evidence>
<feature type="DNA-binding region" description="H-T-H motif" evidence="4">
    <location>
        <begin position="37"/>
        <end position="56"/>
    </location>
</feature>
<feature type="domain" description="HTH tetR-type" evidence="5">
    <location>
        <begin position="14"/>
        <end position="74"/>
    </location>
</feature>
<evidence type="ECO:0000256" key="2">
    <source>
        <dbReference type="ARBA" id="ARBA00023125"/>
    </source>
</evidence>
<reference evidence="7" key="1">
    <citation type="journal article" date="2019" name="Int. J. Syst. Evol. Microbiol.">
        <title>The Global Catalogue of Microorganisms (GCM) 10K type strain sequencing project: providing services to taxonomists for standard genome sequencing and annotation.</title>
        <authorList>
            <consortium name="The Broad Institute Genomics Platform"/>
            <consortium name="The Broad Institute Genome Sequencing Center for Infectious Disease"/>
            <person name="Wu L."/>
            <person name="Ma J."/>
        </authorList>
    </citation>
    <scope>NUCLEOTIDE SEQUENCE [LARGE SCALE GENOMIC DNA]</scope>
    <source>
        <strain evidence="7">IBRC-M 10490</strain>
    </source>
</reference>
<keyword evidence="3" id="KW-0804">Transcription</keyword>
<dbReference type="PRINTS" id="PR00455">
    <property type="entry name" value="HTHTETR"/>
</dbReference>
<evidence type="ECO:0000256" key="3">
    <source>
        <dbReference type="ARBA" id="ARBA00023163"/>
    </source>
</evidence>
<organism evidence="6 7">
    <name type="scientific">Nocardia halotolerans</name>
    <dbReference type="NCBI Taxonomy" id="1755878"/>
    <lineage>
        <taxon>Bacteria</taxon>
        <taxon>Bacillati</taxon>
        <taxon>Actinomycetota</taxon>
        <taxon>Actinomycetes</taxon>
        <taxon>Mycobacteriales</taxon>
        <taxon>Nocardiaceae</taxon>
        <taxon>Nocardia</taxon>
    </lineage>
</organism>
<accession>A0ABV8VLC7</accession>
<dbReference type="PANTHER" id="PTHR30055:SF234">
    <property type="entry name" value="HTH-TYPE TRANSCRIPTIONAL REGULATOR BETI"/>
    <property type="match status" value="1"/>
</dbReference>
<evidence type="ECO:0000259" key="5">
    <source>
        <dbReference type="PROSITE" id="PS50977"/>
    </source>
</evidence>
<protein>
    <submittedName>
        <fullName evidence="6">TetR/AcrR family transcriptional regulator</fullName>
    </submittedName>
</protein>
<dbReference type="PANTHER" id="PTHR30055">
    <property type="entry name" value="HTH-TYPE TRANSCRIPTIONAL REGULATOR RUTR"/>
    <property type="match status" value="1"/>
</dbReference>
<dbReference type="Pfam" id="PF00440">
    <property type="entry name" value="TetR_N"/>
    <property type="match status" value="1"/>
</dbReference>
<dbReference type="InterPro" id="IPR001647">
    <property type="entry name" value="HTH_TetR"/>
</dbReference>
<dbReference type="SUPFAM" id="SSF46689">
    <property type="entry name" value="Homeodomain-like"/>
    <property type="match status" value="1"/>
</dbReference>
<comment type="caution">
    <text evidence="6">The sequence shown here is derived from an EMBL/GenBank/DDBJ whole genome shotgun (WGS) entry which is preliminary data.</text>
</comment>
<keyword evidence="1" id="KW-0805">Transcription regulation</keyword>
<name>A0ABV8VLC7_9NOCA</name>
<sequence length="207" mass="22733">MRPPANAPGSGAVSDTRQRILAAAVEMAETTGLRKVSMDEIARRARVGRATLYLHFSGRDNLISDMLEDQLARFFAEVQGVLDQYDNGEDRLIYGFAHAFRLLYGNVALRTVLAINPEILHPAIIGDSQALLMGRVLVESAMGTDDLPAESRSLFAEHVARMFHTYVLIPTQLVDMAAPGAAEDFARQYLLPVRDHLLAQATNATAR</sequence>
<dbReference type="EMBL" id="JBHSDL010000028">
    <property type="protein sequence ID" value="MFC4376875.1"/>
    <property type="molecule type" value="Genomic_DNA"/>
</dbReference>
<dbReference type="Proteomes" id="UP001595844">
    <property type="component" value="Unassembled WGS sequence"/>
</dbReference>
<dbReference type="PROSITE" id="PS50977">
    <property type="entry name" value="HTH_TETR_2"/>
    <property type="match status" value="1"/>
</dbReference>
<dbReference type="InterPro" id="IPR050109">
    <property type="entry name" value="HTH-type_TetR-like_transc_reg"/>
</dbReference>
<gene>
    <name evidence="6" type="ORF">ACFO5K_22550</name>
</gene>
<dbReference type="Gene3D" id="1.10.357.10">
    <property type="entry name" value="Tetracycline Repressor, domain 2"/>
    <property type="match status" value="1"/>
</dbReference>
<dbReference type="InterPro" id="IPR009057">
    <property type="entry name" value="Homeodomain-like_sf"/>
</dbReference>
<evidence type="ECO:0000313" key="7">
    <source>
        <dbReference type="Proteomes" id="UP001595844"/>
    </source>
</evidence>
<evidence type="ECO:0000256" key="4">
    <source>
        <dbReference type="PROSITE-ProRule" id="PRU00335"/>
    </source>
</evidence>
<keyword evidence="2 4" id="KW-0238">DNA-binding</keyword>
<dbReference type="RefSeq" id="WP_378566523.1">
    <property type="nucleotide sequence ID" value="NZ_JBHSDL010000028.1"/>
</dbReference>
<evidence type="ECO:0000313" key="6">
    <source>
        <dbReference type="EMBL" id="MFC4376875.1"/>
    </source>
</evidence>
<proteinExistence type="predicted"/>
<keyword evidence="7" id="KW-1185">Reference proteome</keyword>